<dbReference type="Gene3D" id="3.60.21.10">
    <property type="match status" value="1"/>
</dbReference>
<comment type="similarity">
    <text evidence="8">Belongs to the PPP phosphatase family.</text>
</comment>
<comment type="catalytic activity">
    <reaction evidence="6">
        <text>O-phospho-L-seryl-[protein] + H2O = L-seryl-[protein] + phosphate</text>
        <dbReference type="Rhea" id="RHEA:20629"/>
        <dbReference type="Rhea" id="RHEA-COMP:9863"/>
        <dbReference type="Rhea" id="RHEA-COMP:11604"/>
        <dbReference type="ChEBI" id="CHEBI:15377"/>
        <dbReference type="ChEBI" id="CHEBI:29999"/>
        <dbReference type="ChEBI" id="CHEBI:43474"/>
        <dbReference type="ChEBI" id="CHEBI:83421"/>
        <dbReference type="EC" id="3.1.3.16"/>
    </reaction>
</comment>
<organism evidence="11 12">
    <name type="scientific">Tritrichomonas foetus</name>
    <dbReference type="NCBI Taxonomy" id="1144522"/>
    <lineage>
        <taxon>Eukaryota</taxon>
        <taxon>Metamonada</taxon>
        <taxon>Parabasalia</taxon>
        <taxon>Tritrichomonadida</taxon>
        <taxon>Tritrichomonadidae</taxon>
        <taxon>Tritrichomonas</taxon>
    </lineage>
</organism>
<keyword evidence="2" id="KW-0479">Metal-binding</keyword>
<dbReference type="PANTHER" id="PTHR11668">
    <property type="entry name" value="SERINE/THREONINE PROTEIN PHOSPHATASE"/>
    <property type="match status" value="1"/>
</dbReference>
<sequence>MTEERVNEILNRLLSLKDKPMTVPASLSVEQLNFVLETVKQIFLDQPVLLELRPPLTVCGDTHGQYHDLLRIFDLGQYPPNTNYLFLGDYVDRGRQSIETVTLLFCYKILYPQNFFMLRGNHECAYINRLYGFYDECVEQYSVQMWKNFCDVFNCLPIAAIIDDKIFCIHGGISPYLTSLQDIRDIKRPTEVPEEGLLCDLLWSDPNNLADEWEENDRGTSVCFGATPVDQFLDHFGFDLICRAHQAVMNGYEFPFFPNQTLVTVFSAPNYCYEFENKGAFLNVDENLFCTFTILEPRSIECEFSPVERPGTPPRMAIDDNEPTEFSVED</sequence>
<dbReference type="EC" id="3.1.3.16" evidence="8"/>
<name>A0A1J4JXS8_9EUKA</name>
<dbReference type="OrthoDB" id="1930084at2759"/>
<dbReference type="PANTHER" id="PTHR11668:SF300">
    <property type="entry name" value="SERINE_THREONINE-PROTEIN PHOSPHATASE"/>
    <property type="match status" value="1"/>
</dbReference>
<dbReference type="GeneID" id="94840991"/>
<gene>
    <name evidence="11" type="primary">TOPP3</name>
    <name evidence="11" type="ORF">TRFO_28623</name>
</gene>
<dbReference type="SMART" id="SM00156">
    <property type="entry name" value="PP2Ac"/>
    <property type="match status" value="1"/>
</dbReference>
<dbReference type="Pfam" id="PF00149">
    <property type="entry name" value="Metallophos"/>
    <property type="match status" value="1"/>
</dbReference>
<dbReference type="VEuPathDB" id="TrichDB:TRFO_28623"/>
<dbReference type="GO" id="GO:0005634">
    <property type="term" value="C:nucleus"/>
    <property type="evidence" value="ECO:0007669"/>
    <property type="project" value="TreeGrafter"/>
</dbReference>
<feature type="domain" description="Serine/threonine specific protein phosphatases" evidence="10">
    <location>
        <begin position="118"/>
        <end position="123"/>
    </location>
</feature>
<keyword evidence="3 8" id="KW-0378">Hydrolase</keyword>
<evidence type="ECO:0000313" key="12">
    <source>
        <dbReference type="Proteomes" id="UP000179807"/>
    </source>
</evidence>
<evidence type="ECO:0000256" key="1">
    <source>
        <dbReference type="ARBA" id="ARBA00001936"/>
    </source>
</evidence>
<keyword evidence="12" id="KW-1185">Reference proteome</keyword>
<evidence type="ECO:0000256" key="6">
    <source>
        <dbReference type="ARBA" id="ARBA00047761"/>
    </source>
</evidence>
<dbReference type="FunFam" id="3.60.21.10:FF:000026">
    <property type="entry name" value="Serine/threonine-protein phosphatase"/>
    <property type="match status" value="1"/>
</dbReference>
<dbReference type="InterPro" id="IPR050341">
    <property type="entry name" value="PP1_catalytic_subunit"/>
</dbReference>
<dbReference type="GO" id="GO:0046872">
    <property type="term" value="F:metal ion binding"/>
    <property type="evidence" value="ECO:0007669"/>
    <property type="project" value="UniProtKB-KW"/>
</dbReference>
<dbReference type="EMBL" id="MLAK01000810">
    <property type="protein sequence ID" value="OHT03967.1"/>
    <property type="molecule type" value="Genomic_DNA"/>
</dbReference>
<dbReference type="InterPro" id="IPR031675">
    <property type="entry name" value="STPPase_N"/>
</dbReference>
<dbReference type="Proteomes" id="UP000179807">
    <property type="component" value="Unassembled WGS sequence"/>
</dbReference>
<dbReference type="Pfam" id="PF16891">
    <property type="entry name" value="STPPase_N"/>
    <property type="match status" value="1"/>
</dbReference>
<dbReference type="GO" id="GO:0004722">
    <property type="term" value="F:protein serine/threonine phosphatase activity"/>
    <property type="evidence" value="ECO:0007669"/>
    <property type="project" value="UniProtKB-EC"/>
</dbReference>
<dbReference type="SUPFAM" id="SSF56300">
    <property type="entry name" value="Metallo-dependent phosphatases"/>
    <property type="match status" value="1"/>
</dbReference>
<proteinExistence type="inferred from homology"/>
<dbReference type="AlphaFoldDB" id="A0A1J4JXS8"/>
<dbReference type="InterPro" id="IPR004843">
    <property type="entry name" value="Calcineurin-like_PHP"/>
</dbReference>
<reference evidence="11" key="1">
    <citation type="submission" date="2016-10" db="EMBL/GenBank/DDBJ databases">
        <authorList>
            <person name="Benchimol M."/>
            <person name="Almeida L.G."/>
            <person name="Vasconcelos A.T."/>
            <person name="Perreira-Neves A."/>
            <person name="Rosa I.A."/>
            <person name="Tasca T."/>
            <person name="Bogo M.R."/>
            <person name="de Souza W."/>
        </authorList>
    </citation>
    <scope>NUCLEOTIDE SEQUENCE [LARGE SCALE GENOMIC DNA]</scope>
    <source>
        <strain evidence="11">K</strain>
    </source>
</reference>
<evidence type="ECO:0000256" key="9">
    <source>
        <dbReference type="SAM" id="MobiDB-lite"/>
    </source>
</evidence>
<comment type="caution">
    <text evidence="11">The sequence shown here is derived from an EMBL/GenBank/DDBJ whole genome shotgun (WGS) entry which is preliminary data.</text>
</comment>
<feature type="compositionally biased region" description="Acidic residues" evidence="9">
    <location>
        <begin position="319"/>
        <end position="330"/>
    </location>
</feature>
<keyword evidence="5" id="KW-0464">Manganese</keyword>
<feature type="region of interest" description="Disordered" evidence="9">
    <location>
        <begin position="308"/>
        <end position="330"/>
    </location>
</feature>
<keyword evidence="4" id="KW-0904">Protein phosphatase</keyword>
<dbReference type="RefSeq" id="XP_068357103.1">
    <property type="nucleotide sequence ID" value="XM_068506287.1"/>
</dbReference>
<dbReference type="PRINTS" id="PR00114">
    <property type="entry name" value="STPHPHTASE"/>
</dbReference>
<evidence type="ECO:0000259" key="10">
    <source>
        <dbReference type="PROSITE" id="PS00125"/>
    </source>
</evidence>
<evidence type="ECO:0000256" key="8">
    <source>
        <dbReference type="RuleBase" id="RU004273"/>
    </source>
</evidence>
<evidence type="ECO:0000256" key="3">
    <source>
        <dbReference type="ARBA" id="ARBA00022801"/>
    </source>
</evidence>
<evidence type="ECO:0000313" key="11">
    <source>
        <dbReference type="EMBL" id="OHT03967.1"/>
    </source>
</evidence>
<dbReference type="GO" id="GO:0005737">
    <property type="term" value="C:cytoplasm"/>
    <property type="evidence" value="ECO:0007669"/>
    <property type="project" value="TreeGrafter"/>
</dbReference>
<accession>A0A1J4JXS8</accession>
<dbReference type="InterPro" id="IPR006186">
    <property type="entry name" value="Ser/Thr-sp_prot-phosphatase"/>
</dbReference>
<protein>
    <recommendedName>
        <fullName evidence="8">Serine/threonine-protein phosphatase</fullName>
        <ecNumber evidence="8">3.1.3.16</ecNumber>
    </recommendedName>
</protein>
<evidence type="ECO:0000256" key="5">
    <source>
        <dbReference type="ARBA" id="ARBA00023211"/>
    </source>
</evidence>
<evidence type="ECO:0000256" key="7">
    <source>
        <dbReference type="ARBA" id="ARBA00048336"/>
    </source>
</evidence>
<evidence type="ECO:0000256" key="2">
    <source>
        <dbReference type="ARBA" id="ARBA00022723"/>
    </source>
</evidence>
<comment type="cofactor">
    <cofactor evidence="1">
        <name>Mn(2+)</name>
        <dbReference type="ChEBI" id="CHEBI:29035"/>
    </cofactor>
</comment>
<dbReference type="PROSITE" id="PS00125">
    <property type="entry name" value="SER_THR_PHOSPHATASE"/>
    <property type="match status" value="1"/>
</dbReference>
<evidence type="ECO:0000256" key="4">
    <source>
        <dbReference type="ARBA" id="ARBA00022912"/>
    </source>
</evidence>
<dbReference type="InterPro" id="IPR029052">
    <property type="entry name" value="Metallo-depent_PP-like"/>
</dbReference>
<comment type="catalytic activity">
    <reaction evidence="7 8">
        <text>O-phospho-L-threonyl-[protein] + H2O = L-threonyl-[protein] + phosphate</text>
        <dbReference type="Rhea" id="RHEA:47004"/>
        <dbReference type="Rhea" id="RHEA-COMP:11060"/>
        <dbReference type="Rhea" id="RHEA-COMP:11605"/>
        <dbReference type="ChEBI" id="CHEBI:15377"/>
        <dbReference type="ChEBI" id="CHEBI:30013"/>
        <dbReference type="ChEBI" id="CHEBI:43474"/>
        <dbReference type="ChEBI" id="CHEBI:61977"/>
        <dbReference type="EC" id="3.1.3.16"/>
    </reaction>
</comment>